<dbReference type="PATRIC" id="fig|1458461.3.peg.1159"/>
<dbReference type="PANTHER" id="PTHR40257:SF1">
    <property type="entry name" value="DUF1330 DOMAIN-CONTAINING PROTEIN"/>
    <property type="match status" value="1"/>
</dbReference>
<dbReference type="OrthoDB" id="8909581at2"/>
<dbReference type="Proteomes" id="UP000032160">
    <property type="component" value="Chromosome I"/>
</dbReference>
<dbReference type="Pfam" id="PF07045">
    <property type="entry name" value="DUF1330"/>
    <property type="match status" value="1"/>
</dbReference>
<evidence type="ECO:0000313" key="3">
    <source>
        <dbReference type="Proteomes" id="UP000032160"/>
    </source>
</evidence>
<name>X5M805_9HYPH</name>
<reference evidence="2 3" key="1">
    <citation type="journal article" date="2014" name="Front. Genet.">
        <title>Genome and metabolic network of "Candidatus Phaeomarinobacter ectocarpi" Ec32, a new candidate genus of Alphaproteobacteria frequently associated with brown algae.</title>
        <authorList>
            <person name="Dittami S.M."/>
            <person name="Barbeyron T."/>
            <person name="Boyen C."/>
            <person name="Cambefort J."/>
            <person name="Collet G."/>
            <person name="Delage L."/>
            <person name="Gobet A."/>
            <person name="Groisillier A."/>
            <person name="Leblanc C."/>
            <person name="Michel G."/>
            <person name="Scornet D."/>
            <person name="Siegel A."/>
            <person name="Tapia J.E."/>
            <person name="Tonon T."/>
        </authorList>
    </citation>
    <scope>NUCLEOTIDE SEQUENCE [LARGE SCALE GENOMIC DNA]</scope>
    <source>
        <strain evidence="2 3">Ec32</strain>
    </source>
</reference>
<sequence length="141" mass="15463">MKVENHVMPGKEQIEAMANDPGPDGPIVMVNLLKFRDKAAYKDGSDADLSGREAYARYGAGVAPLIEKHGGRLIFAGPVTFLTLGLVEDMWDQVALVEYPKRASLFEMSTSDAYQEISHHRDAGLEGQLNIETTPDFILPS</sequence>
<dbReference type="STRING" id="1458461.BN1012_Phect1159"/>
<dbReference type="InterPro" id="IPR010753">
    <property type="entry name" value="DUF1330"/>
</dbReference>
<protein>
    <recommendedName>
        <fullName evidence="1">DUF1330 domain-containing protein</fullName>
    </recommendedName>
</protein>
<dbReference type="RefSeq" id="WP_043950048.1">
    <property type="nucleotide sequence ID" value="NZ_HG966617.1"/>
</dbReference>
<dbReference type="AlphaFoldDB" id="X5M805"/>
<dbReference type="HOGENOM" id="CLU_131535_1_0_5"/>
<organism evidence="2 3">
    <name type="scientific">Candidatus Phaeomarinibacter ectocarpi</name>
    <dbReference type="NCBI Taxonomy" id="1458461"/>
    <lineage>
        <taxon>Bacteria</taxon>
        <taxon>Pseudomonadati</taxon>
        <taxon>Pseudomonadota</taxon>
        <taxon>Alphaproteobacteria</taxon>
        <taxon>Hyphomicrobiales</taxon>
        <taxon>Parvibaculaceae</taxon>
        <taxon>Candidatus Phaeomarinibacter</taxon>
    </lineage>
</organism>
<dbReference type="EMBL" id="HG966617">
    <property type="protein sequence ID" value="CDO59373.1"/>
    <property type="molecule type" value="Genomic_DNA"/>
</dbReference>
<accession>X5M805</accession>
<keyword evidence="3" id="KW-1185">Reference proteome</keyword>
<dbReference type="SUPFAM" id="SSF54909">
    <property type="entry name" value="Dimeric alpha+beta barrel"/>
    <property type="match status" value="1"/>
</dbReference>
<dbReference type="Gene3D" id="3.30.70.100">
    <property type="match status" value="1"/>
</dbReference>
<evidence type="ECO:0000313" key="2">
    <source>
        <dbReference type="EMBL" id="CDO59373.1"/>
    </source>
</evidence>
<dbReference type="PANTHER" id="PTHR40257">
    <property type="match status" value="1"/>
</dbReference>
<evidence type="ECO:0000259" key="1">
    <source>
        <dbReference type="Pfam" id="PF07045"/>
    </source>
</evidence>
<dbReference type="KEGG" id="pect:BN1012_Phect1159"/>
<proteinExistence type="predicted"/>
<gene>
    <name evidence="2" type="ORF">BN1012_Phect1159</name>
</gene>
<feature type="domain" description="DUF1330" evidence="1">
    <location>
        <begin position="49"/>
        <end position="129"/>
    </location>
</feature>
<dbReference type="InterPro" id="IPR011008">
    <property type="entry name" value="Dimeric_a/b-barrel"/>
</dbReference>